<comment type="caution">
    <text evidence="3">The sequence shown here is derived from an EMBL/GenBank/DDBJ whole genome shotgun (WGS) entry which is preliminary data.</text>
</comment>
<evidence type="ECO:0000259" key="2">
    <source>
        <dbReference type="Pfam" id="PF14040"/>
    </source>
</evidence>
<sequence>MSGCFTHARGDEPPAVGALLRFSSPTLSCGSALEARMHTRIVSSLCLLVAFALLSVVTTASPTSSWEDIADVEGRAEASDLADTYQLYDPYQGQEVLLDDEHSVTALKDEVFYNTDPEETSVTAYGNSTIGDEVSAFATWDYKVDCSKLPEICENWCYYVFCHKKAKDKSSKYWTVTVNRKAGKRKDSECGKYSPKPNKCSTKGTGAPWPRNPVKDLDCDEQPKNTNDEGGKDAATRCISATENRQEGQLWKQFMAKGKTGNKPVPDGDKARVILLSPSGSNLCASYKKSGTTTCPRPKQPTDADVKSGKDNDVRQQ</sequence>
<proteinExistence type="predicted"/>
<dbReference type="AlphaFoldDB" id="A0A9P3GNU1"/>
<name>A0A9P3GNU1_9APHY</name>
<feature type="region of interest" description="Disordered" evidence="1">
    <location>
        <begin position="186"/>
        <end position="234"/>
    </location>
</feature>
<dbReference type="InterPro" id="IPR029476">
    <property type="entry name" value="DNase_NucA_NucB"/>
</dbReference>
<dbReference type="Proteomes" id="UP000703269">
    <property type="component" value="Unassembled WGS sequence"/>
</dbReference>
<organism evidence="3 4">
    <name type="scientific">Phanerochaete sordida</name>
    <dbReference type="NCBI Taxonomy" id="48140"/>
    <lineage>
        <taxon>Eukaryota</taxon>
        <taxon>Fungi</taxon>
        <taxon>Dikarya</taxon>
        <taxon>Basidiomycota</taxon>
        <taxon>Agaricomycotina</taxon>
        <taxon>Agaricomycetes</taxon>
        <taxon>Polyporales</taxon>
        <taxon>Phanerochaetaceae</taxon>
        <taxon>Phanerochaete</taxon>
    </lineage>
</organism>
<evidence type="ECO:0000313" key="3">
    <source>
        <dbReference type="EMBL" id="GJE98915.1"/>
    </source>
</evidence>
<dbReference type="EMBL" id="BPQB01000096">
    <property type="protein sequence ID" value="GJE98915.1"/>
    <property type="molecule type" value="Genomic_DNA"/>
</dbReference>
<accession>A0A9P3GNU1</accession>
<protein>
    <recommendedName>
        <fullName evidence="2">Deoxyribonuclease NucA/NucB domain-containing protein</fullName>
    </recommendedName>
</protein>
<dbReference type="OrthoDB" id="3043328at2759"/>
<feature type="domain" description="Deoxyribonuclease NucA/NucB" evidence="2">
    <location>
        <begin position="177"/>
        <end position="262"/>
    </location>
</feature>
<keyword evidence="4" id="KW-1185">Reference proteome</keyword>
<dbReference type="Pfam" id="PF14040">
    <property type="entry name" value="DNase_NucA_NucB"/>
    <property type="match status" value="1"/>
</dbReference>
<evidence type="ECO:0000256" key="1">
    <source>
        <dbReference type="SAM" id="MobiDB-lite"/>
    </source>
</evidence>
<evidence type="ECO:0000313" key="4">
    <source>
        <dbReference type="Proteomes" id="UP000703269"/>
    </source>
</evidence>
<feature type="compositionally biased region" description="Basic and acidic residues" evidence="1">
    <location>
        <begin position="300"/>
        <end position="317"/>
    </location>
</feature>
<feature type="region of interest" description="Disordered" evidence="1">
    <location>
        <begin position="287"/>
        <end position="317"/>
    </location>
</feature>
<feature type="compositionally biased region" description="Basic and acidic residues" evidence="1">
    <location>
        <begin position="213"/>
        <end position="234"/>
    </location>
</feature>
<gene>
    <name evidence="3" type="ORF">PsYK624_151520</name>
</gene>
<reference evidence="3 4" key="1">
    <citation type="submission" date="2021-08" db="EMBL/GenBank/DDBJ databases">
        <title>Draft Genome Sequence of Phanerochaete sordida strain YK-624.</title>
        <authorList>
            <person name="Mori T."/>
            <person name="Dohra H."/>
            <person name="Suzuki T."/>
            <person name="Kawagishi H."/>
            <person name="Hirai H."/>
        </authorList>
    </citation>
    <scope>NUCLEOTIDE SEQUENCE [LARGE SCALE GENOMIC DNA]</scope>
    <source>
        <strain evidence="3 4">YK-624</strain>
    </source>
</reference>